<feature type="signal peptide" evidence="1">
    <location>
        <begin position="1"/>
        <end position="25"/>
    </location>
</feature>
<comment type="caution">
    <text evidence="2">The sequence shown here is derived from an EMBL/GenBank/DDBJ whole genome shotgun (WGS) entry which is preliminary data.</text>
</comment>
<reference evidence="2 3" key="1">
    <citation type="submission" date="2017-02" db="EMBL/GenBank/DDBJ databases">
        <title>Whole genome sequencing of Rhodanobacter lindaniclasticus DSM 17932.</title>
        <authorList>
            <person name="Kumar S."/>
            <person name="Patil P."/>
            <person name="Patil P.B."/>
        </authorList>
    </citation>
    <scope>NUCLEOTIDE SEQUENCE [LARGE SCALE GENOMIC DNA]</scope>
    <source>
        <strain evidence="2 3">DSM 17932</strain>
    </source>
</reference>
<gene>
    <name evidence="2" type="ORF">B1991_13245</name>
</gene>
<name>A0A4S3KDT0_9GAMM</name>
<dbReference type="Pfam" id="PF09839">
    <property type="entry name" value="DUF2066"/>
    <property type="match status" value="1"/>
</dbReference>
<evidence type="ECO:0000256" key="1">
    <source>
        <dbReference type="SAM" id="SignalP"/>
    </source>
</evidence>
<evidence type="ECO:0000313" key="2">
    <source>
        <dbReference type="EMBL" id="THD06408.1"/>
    </source>
</evidence>
<dbReference type="Proteomes" id="UP000306317">
    <property type="component" value="Unassembled WGS sequence"/>
</dbReference>
<keyword evidence="1" id="KW-0732">Signal</keyword>
<sequence>MRLHRLWIVFLLLGLAALPRLHAQAGGSPYSVTVPVTDTSDEQRDQAFSTALAQVMARVAGGQDLRSNPGYAEALGSASSLVQKFQYQRAATGLVLDVDFAPASVRRLIGKLGVASAGIKPPVLLLVQQANGGAVDPAQLANLATAAAARGTTVVFPQPGSEPDPALVAAADPATLARINRQYHTGLVLLGKLHDGTADWTLISGGQAQRWSNQGTDEDAVLADAGNGLVDRLGKQLNVIGSATSEGKLWISGVDSADEYASLLATLDNDPSVRQVTTIGALNDGVLLDVSASVPITALATSLAAGGRLLLQGEPHEGADANLRWLR</sequence>
<evidence type="ECO:0000313" key="3">
    <source>
        <dbReference type="Proteomes" id="UP000306317"/>
    </source>
</evidence>
<evidence type="ECO:0008006" key="4">
    <source>
        <dbReference type="Google" id="ProtNLM"/>
    </source>
</evidence>
<dbReference type="AlphaFoldDB" id="A0A4S3KDT0"/>
<proteinExistence type="predicted"/>
<dbReference type="InterPro" id="IPR018642">
    <property type="entry name" value="DUF2066"/>
</dbReference>
<keyword evidence="3" id="KW-1185">Reference proteome</keyword>
<dbReference type="EMBL" id="MWIO01000036">
    <property type="protein sequence ID" value="THD06408.1"/>
    <property type="molecule type" value="Genomic_DNA"/>
</dbReference>
<dbReference type="RefSeq" id="WP_136259176.1">
    <property type="nucleotide sequence ID" value="NZ_MWIO01000036.1"/>
</dbReference>
<feature type="chain" id="PRO_5020190724" description="DUF2066 domain-containing protein" evidence="1">
    <location>
        <begin position="26"/>
        <end position="327"/>
    </location>
</feature>
<accession>A0A4S3KDT0</accession>
<dbReference type="OrthoDB" id="5944130at2"/>
<protein>
    <recommendedName>
        <fullName evidence="4">DUF2066 domain-containing protein</fullName>
    </recommendedName>
</protein>
<organism evidence="2 3">
    <name type="scientific">Rhodanobacter lindaniclasticus</name>
    <dbReference type="NCBI Taxonomy" id="75310"/>
    <lineage>
        <taxon>Bacteria</taxon>
        <taxon>Pseudomonadati</taxon>
        <taxon>Pseudomonadota</taxon>
        <taxon>Gammaproteobacteria</taxon>
        <taxon>Lysobacterales</taxon>
        <taxon>Rhodanobacteraceae</taxon>
        <taxon>Rhodanobacter</taxon>
    </lineage>
</organism>